<name>A0AAV5MNL6_9ROSI</name>
<dbReference type="EMBL" id="BPVZ01000379">
    <property type="protein sequence ID" value="GKV50589.1"/>
    <property type="molecule type" value="Genomic_DNA"/>
</dbReference>
<accession>A0AAV5MNL6</accession>
<dbReference type="InterPro" id="IPR044839">
    <property type="entry name" value="NDR1-like"/>
</dbReference>
<evidence type="ECO:0000313" key="7">
    <source>
        <dbReference type="Proteomes" id="UP001054252"/>
    </source>
</evidence>
<sequence>MAEKHSHLNGAYYGPAVPPVRSYHRDGHGSGCGCCCLLSFLIKLIVTARPGKQTGSVGFGLDQVGFHVTDASLTQFNLTPDNNLHDNLALNITVRNPNKKIGIYYDRIEANTYYEDQRFATQQLTPFYQGHKNTSYLNPSFQGQKLVLLGADRVSEYNQEKNSGIYSIDVKLNLRVRF</sequence>
<evidence type="ECO:0000256" key="3">
    <source>
        <dbReference type="ARBA" id="ARBA00022989"/>
    </source>
</evidence>
<feature type="domain" description="Late embryogenesis abundant protein LEA-2 subgroup" evidence="5">
    <location>
        <begin position="92"/>
        <end position="154"/>
    </location>
</feature>
<organism evidence="6 7">
    <name type="scientific">Rubroshorea leprosula</name>
    <dbReference type="NCBI Taxonomy" id="152421"/>
    <lineage>
        <taxon>Eukaryota</taxon>
        <taxon>Viridiplantae</taxon>
        <taxon>Streptophyta</taxon>
        <taxon>Embryophyta</taxon>
        <taxon>Tracheophyta</taxon>
        <taxon>Spermatophyta</taxon>
        <taxon>Magnoliopsida</taxon>
        <taxon>eudicotyledons</taxon>
        <taxon>Gunneridae</taxon>
        <taxon>Pentapetalae</taxon>
        <taxon>rosids</taxon>
        <taxon>malvids</taxon>
        <taxon>Malvales</taxon>
        <taxon>Dipterocarpaceae</taxon>
        <taxon>Rubroshorea</taxon>
    </lineage>
</organism>
<dbReference type="GO" id="GO:0005886">
    <property type="term" value="C:plasma membrane"/>
    <property type="evidence" value="ECO:0007669"/>
    <property type="project" value="TreeGrafter"/>
</dbReference>
<dbReference type="GO" id="GO:0009506">
    <property type="term" value="C:plasmodesma"/>
    <property type="evidence" value="ECO:0007669"/>
    <property type="project" value="TreeGrafter"/>
</dbReference>
<reference evidence="6 7" key="1">
    <citation type="journal article" date="2021" name="Commun. Biol.">
        <title>The genome of Shorea leprosula (Dipterocarpaceae) highlights the ecological relevance of drought in aseasonal tropical rainforests.</title>
        <authorList>
            <person name="Ng K.K.S."/>
            <person name="Kobayashi M.J."/>
            <person name="Fawcett J.A."/>
            <person name="Hatakeyama M."/>
            <person name="Paape T."/>
            <person name="Ng C.H."/>
            <person name="Ang C.C."/>
            <person name="Tnah L.H."/>
            <person name="Lee C.T."/>
            <person name="Nishiyama T."/>
            <person name="Sese J."/>
            <person name="O'Brien M.J."/>
            <person name="Copetti D."/>
            <person name="Mohd Noor M.I."/>
            <person name="Ong R.C."/>
            <person name="Putra M."/>
            <person name="Sireger I.Z."/>
            <person name="Indrioko S."/>
            <person name="Kosugi Y."/>
            <person name="Izuno A."/>
            <person name="Isagi Y."/>
            <person name="Lee S.L."/>
            <person name="Shimizu K.K."/>
        </authorList>
    </citation>
    <scope>NUCLEOTIDE SEQUENCE [LARGE SCALE GENOMIC DNA]</scope>
    <source>
        <strain evidence="6">214</strain>
    </source>
</reference>
<keyword evidence="3" id="KW-1133">Transmembrane helix</keyword>
<dbReference type="Proteomes" id="UP001054252">
    <property type="component" value="Unassembled WGS sequence"/>
</dbReference>
<evidence type="ECO:0000256" key="4">
    <source>
        <dbReference type="ARBA" id="ARBA00023136"/>
    </source>
</evidence>
<dbReference type="PANTHER" id="PTHR31415">
    <property type="entry name" value="OS05G0367900 PROTEIN"/>
    <property type="match status" value="1"/>
</dbReference>
<evidence type="ECO:0000313" key="6">
    <source>
        <dbReference type="EMBL" id="GKV50589.1"/>
    </source>
</evidence>
<dbReference type="Pfam" id="PF03168">
    <property type="entry name" value="LEA_2"/>
    <property type="match status" value="1"/>
</dbReference>
<comment type="caution">
    <text evidence="6">The sequence shown here is derived from an EMBL/GenBank/DDBJ whole genome shotgun (WGS) entry which is preliminary data.</text>
</comment>
<evidence type="ECO:0000259" key="5">
    <source>
        <dbReference type="Pfam" id="PF03168"/>
    </source>
</evidence>
<gene>
    <name evidence="6" type="ORF">SLEP1_g57292</name>
</gene>
<dbReference type="InterPro" id="IPR004864">
    <property type="entry name" value="LEA_2"/>
</dbReference>
<proteinExistence type="predicted"/>
<protein>
    <recommendedName>
        <fullName evidence="5">Late embryogenesis abundant protein LEA-2 subgroup domain-containing protein</fullName>
    </recommendedName>
</protein>
<dbReference type="PANTHER" id="PTHR31415:SF4">
    <property type="entry name" value="NDR1_HIN1-LIKE PROTEIN 3"/>
    <property type="match status" value="1"/>
</dbReference>
<dbReference type="GO" id="GO:0098542">
    <property type="term" value="P:defense response to other organism"/>
    <property type="evidence" value="ECO:0007669"/>
    <property type="project" value="InterPro"/>
</dbReference>
<keyword evidence="2" id="KW-0812">Transmembrane</keyword>
<evidence type="ECO:0000256" key="1">
    <source>
        <dbReference type="ARBA" id="ARBA00004167"/>
    </source>
</evidence>
<keyword evidence="4" id="KW-0472">Membrane</keyword>
<keyword evidence="7" id="KW-1185">Reference proteome</keyword>
<comment type="subcellular location">
    <subcellularLocation>
        <location evidence="1">Membrane</location>
        <topology evidence="1">Single-pass membrane protein</topology>
    </subcellularLocation>
</comment>
<dbReference type="AlphaFoldDB" id="A0AAV5MNL6"/>
<evidence type="ECO:0000256" key="2">
    <source>
        <dbReference type="ARBA" id="ARBA00022692"/>
    </source>
</evidence>